<feature type="compositionally biased region" description="Basic and acidic residues" evidence="1">
    <location>
        <begin position="107"/>
        <end position="120"/>
    </location>
</feature>
<feature type="region of interest" description="Disordered" evidence="1">
    <location>
        <begin position="107"/>
        <end position="132"/>
    </location>
</feature>
<protein>
    <submittedName>
        <fullName evidence="2">Spy/CpxP family protein refolding chaperone</fullName>
    </submittedName>
</protein>
<reference evidence="2 3" key="1">
    <citation type="submission" date="2022-11" db="EMBL/GenBank/DDBJ databases">
        <title>Minimal conservation of predation-associated metabolite biosynthetic gene clusters underscores biosynthetic potential of Myxococcota including descriptions for ten novel species: Archangium lansinium sp. nov., Myxococcus landrumus sp. nov., Nannocystis bai.</title>
        <authorList>
            <person name="Ahearne A."/>
            <person name="Stevens C."/>
            <person name="Dowd S."/>
        </authorList>
    </citation>
    <scope>NUCLEOTIDE SEQUENCE [LARGE SCALE GENOMIC DNA]</scope>
    <source>
        <strain evidence="2 3">NCWAL01</strain>
    </source>
</reference>
<dbReference type="Proteomes" id="UP001221838">
    <property type="component" value="Unassembled WGS sequence"/>
</dbReference>
<name>A0ABT5D3J9_9BACT</name>
<dbReference type="EMBL" id="JAQNDM010000002">
    <property type="protein sequence ID" value="MDC0708232.1"/>
    <property type="molecule type" value="Genomic_DNA"/>
</dbReference>
<accession>A0ABT5D3J9</accession>
<evidence type="ECO:0000256" key="1">
    <source>
        <dbReference type="SAM" id="MobiDB-lite"/>
    </source>
</evidence>
<sequence>MELLLEHTQDLGLTDAQSNSLESIHQALLQKNAPLKKTLEQLRPPPPMDGNQTRQGPPDEAMRARFEQAHDTLQQMKDNNDAAYSEAESLLSDEQKQKARALISQEIELREKHRESMQQRRRERMGPSGGSL</sequence>
<dbReference type="RefSeq" id="WP_272135862.1">
    <property type="nucleotide sequence ID" value="NZ_JAQNDM010000002.1"/>
</dbReference>
<keyword evidence="3" id="KW-1185">Reference proteome</keyword>
<dbReference type="InterPro" id="IPR012899">
    <property type="entry name" value="LTXXQ"/>
</dbReference>
<comment type="caution">
    <text evidence="2">The sequence shown here is derived from an EMBL/GenBank/DDBJ whole genome shotgun (WGS) entry which is preliminary data.</text>
</comment>
<organism evidence="2 3">
    <name type="scientific">Stigmatella ashevillensis</name>
    <dbReference type="NCBI Taxonomy" id="2995309"/>
    <lineage>
        <taxon>Bacteria</taxon>
        <taxon>Pseudomonadati</taxon>
        <taxon>Myxococcota</taxon>
        <taxon>Myxococcia</taxon>
        <taxon>Myxococcales</taxon>
        <taxon>Cystobacterineae</taxon>
        <taxon>Archangiaceae</taxon>
        <taxon>Stigmatella</taxon>
    </lineage>
</organism>
<feature type="compositionally biased region" description="Basic and acidic residues" evidence="1">
    <location>
        <begin position="60"/>
        <end position="69"/>
    </location>
</feature>
<gene>
    <name evidence="2" type="ORF">POL68_07095</name>
</gene>
<dbReference type="Pfam" id="PF07813">
    <property type="entry name" value="LTXXQ"/>
    <property type="match status" value="1"/>
</dbReference>
<feature type="region of interest" description="Disordered" evidence="1">
    <location>
        <begin position="35"/>
        <end position="69"/>
    </location>
</feature>
<evidence type="ECO:0000313" key="3">
    <source>
        <dbReference type="Proteomes" id="UP001221838"/>
    </source>
</evidence>
<proteinExistence type="predicted"/>
<dbReference type="Gene3D" id="1.20.120.1490">
    <property type="match status" value="1"/>
</dbReference>
<evidence type="ECO:0000313" key="2">
    <source>
        <dbReference type="EMBL" id="MDC0708232.1"/>
    </source>
</evidence>